<dbReference type="InterPro" id="IPR014770">
    <property type="entry name" value="Munc13_1"/>
</dbReference>
<dbReference type="InterPro" id="IPR010439">
    <property type="entry name" value="MUN_dom"/>
</dbReference>
<organism evidence="4 5">
    <name type="scientific">Nadsonia fulvescens var. elongata DSM 6958</name>
    <dbReference type="NCBI Taxonomy" id="857566"/>
    <lineage>
        <taxon>Eukaryota</taxon>
        <taxon>Fungi</taxon>
        <taxon>Dikarya</taxon>
        <taxon>Ascomycota</taxon>
        <taxon>Saccharomycotina</taxon>
        <taxon>Dipodascomycetes</taxon>
        <taxon>Dipodascales</taxon>
        <taxon>Dipodascales incertae sedis</taxon>
        <taxon>Nadsonia</taxon>
    </lineage>
</organism>
<dbReference type="EMBL" id="KV454410">
    <property type="protein sequence ID" value="ODQ65445.1"/>
    <property type="molecule type" value="Genomic_DNA"/>
</dbReference>
<evidence type="ECO:0000313" key="5">
    <source>
        <dbReference type="Proteomes" id="UP000095009"/>
    </source>
</evidence>
<dbReference type="Proteomes" id="UP000095009">
    <property type="component" value="Unassembled WGS sequence"/>
</dbReference>
<dbReference type="CDD" id="cd04043">
    <property type="entry name" value="C2_Munc13_fungal"/>
    <property type="match status" value="1"/>
</dbReference>
<dbReference type="PANTHER" id="PTHR47263">
    <property type="entry name" value="ADENYLATE CYCLASE ACTIVATION PROTEIN GIT1"/>
    <property type="match status" value="1"/>
</dbReference>
<protein>
    <recommendedName>
        <fullName evidence="6">C2 domain-containing protein</fullName>
    </recommendedName>
</protein>
<evidence type="ECO:0000259" key="1">
    <source>
        <dbReference type="PROSITE" id="PS50004"/>
    </source>
</evidence>
<feature type="domain" description="C2" evidence="1">
    <location>
        <begin position="782"/>
        <end position="902"/>
    </location>
</feature>
<name>A0A1E3PJ53_9ASCO</name>
<dbReference type="SMART" id="SM00239">
    <property type="entry name" value="C2"/>
    <property type="match status" value="1"/>
</dbReference>
<keyword evidence="5" id="KW-1185">Reference proteome</keyword>
<evidence type="ECO:0000313" key="4">
    <source>
        <dbReference type="EMBL" id="ODQ65445.1"/>
    </source>
</evidence>
<dbReference type="Pfam" id="PF00168">
    <property type="entry name" value="C2"/>
    <property type="match status" value="1"/>
</dbReference>
<dbReference type="Gene3D" id="2.60.40.150">
    <property type="entry name" value="C2 domain"/>
    <property type="match status" value="1"/>
</dbReference>
<dbReference type="AlphaFoldDB" id="A0A1E3PJ53"/>
<dbReference type="PROSITE" id="PS51258">
    <property type="entry name" value="MHD1"/>
    <property type="match status" value="1"/>
</dbReference>
<evidence type="ECO:0000259" key="3">
    <source>
        <dbReference type="PROSITE" id="PS51259"/>
    </source>
</evidence>
<feature type="domain" description="MHD1" evidence="2">
    <location>
        <begin position="587"/>
        <end position="709"/>
    </location>
</feature>
<evidence type="ECO:0008006" key="6">
    <source>
        <dbReference type="Google" id="ProtNLM"/>
    </source>
</evidence>
<dbReference type="PANTHER" id="PTHR47263:SF1">
    <property type="entry name" value="C2 DOMAIN PROTEIN (AFU_ORTHOLOGUE AFUA_7G02350)"/>
    <property type="match status" value="1"/>
</dbReference>
<feature type="domain" description="MHD2" evidence="3">
    <location>
        <begin position="1001"/>
        <end position="1117"/>
    </location>
</feature>
<dbReference type="PROSITE" id="PS50004">
    <property type="entry name" value="C2"/>
    <property type="match status" value="1"/>
</dbReference>
<dbReference type="SUPFAM" id="SSF49562">
    <property type="entry name" value="C2 domain (Calcium/lipid-binding domain, CaLB)"/>
    <property type="match status" value="1"/>
</dbReference>
<reference evidence="4 5" key="1">
    <citation type="journal article" date="2016" name="Proc. Natl. Acad. Sci. U.S.A.">
        <title>Comparative genomics of biotechnologically important yeasts.</title>
        <authorList>
            <person name="Riley R."/>
            <person name="Haridas S."/>
            <person name="Wolfe K.H."/>
            <person name="Lopes M.R."/>
            <person name="Hittinger C.T."/>
            <person name="Goeker M."/>
            <person name="Salamov A.A."/>
            <person name="Wisecaver J.H."/>
            <person name="Long T.M."/>
            <person name="Calvey C.H."/>
            <person name="Aerts A.L."/>
            <person name="Barry K.W."/>
            <person name="Choi C."/>
            <person name="Clum A."/>
            <person name="Coughlan A.Y."/>
            <person name="Deshpande S."/>
            <person name="Douglass A.P."/>
            <person name="Hanson S.J."/>
            <person name="Klenk H.-P."/>
            <person name="LaButti K.M."/>
            <person name="Lapidus A."/>
            <person name="Lindquist E.A."/>
            <person name="Lipzen A.M."/>
            <person name="Meier-Kolthoff J.P."/>
            <person name="Ohm R.A."/>
            <person name="Otillar R.P."/>
            <person name="Pangilinan J.L."/>
            <person name="Peng Y."/>
            <person name="Rokas A."/>
            <person name="Rosa C.A."/>
            <person name="Scheuner C."/>
            <person name="Sibirny A.A."/>
            <person name="Slot J.C."/>
            <person name="Stielow J.B."/>
            <person name="Sun H."/>
            <person name="Kurtzman C.P."/>
            <person name="Blackwell M."/>
            <person name="Grigoriev I.V."/>
            <person name="Jeffries T.W."/>
        </authorList>
    </citation>
    <scope>NUCLEOTIDE SEQUENCE [LARGE SCALE GENOMIC DNA]</scope>
    <source>
        <strain evidence="4 5">DSM 6958</strain>
    </source>
</reference>
<dbReference type="InterPro" id="IPR035892">
    <property type="entry name" value="C2_domain_sf"/>
</dbReference>
<sequence>MVKEPVVVNDKSLYAYLLKLTILVYRTQPRSSASYTSTPSFDGSKLPKEIPKLLEANLKKIALKKDTKIIDPLTRRSFLAFYAVLLSPEFMKQVKDNRRAEDLIMIFVSIATKEMAKNGLRSTELIDLVNVQSAVFVRFLIQAIKENGLMSSGSKLIKQLESYESKLKGREVLNPQLNNFSPQSSTTPNEKMYMPTFDLNDMSLAKYLTSVMFLSTAELQKDILSKSSEATEAQALSDIKHLLEDIENDNSPIYTKRDFMFFPEYEAWKQKEIDALNSLMFNLISNKPSLTEVSSQVRCASGFIDPSEGRYYYLPSDPKLFYRLLVKRCLEYDLNQADKLRLSSPDDSTPLLFSSNSKELMNECSLRWRISSASRAVLLIDVASELLVSGALKFENVKDVFNLAHHIGSDFGKKTWESQLFPLPDIELYIKSLRAIHEHSLTLVIENLRLIYDNDPPKLGPILGLLDEFVFEEPEYADILNTFDMTMYYSQMTVVLEEAAEKKYDELIDIIPRDSSLDPLHVIELADSIIGLVKKQQKRYKYPLFDQIYITKVCAAKQLSLFSADSESMFEFLISHIQARGEDPAFEDIIQLFKKLVEIRDLFYQVSKVQFEFNLEDSFVPFVMRYIQESSKLAVSWVDTAISNDSFLPQDEDSRTMYSTSVSDIFTSFNSAITVIEDLHWNNEYQRAKFYTRLLEGISSAICRYCAKLLASFNEELRIDDVKSTQFKSRQEKWIYMAKTAVGGREMVKPYHFLKETCVKLNNIEFAQTHFDKIETNLDSEVLANAILAIEKNHKRPSSFLFTIRIVQAESLKACDLNGLSDPYVTIIDQESRKQIGKTRTIYQDLNPYWDESFEVITGGPSWLTLTVWDEDSVTSHDLCGRAFIRLDPSAFNDFVSQNHWLDLDVQGRVLVNITMESERDDIRFFFGKAMRTLVRTEDDMIRYIVDKFTAFIKYTLSNHTLKSILTPKFNMEGISNWLQTTKLGGQTNPTKVKLTKEEIEESLLPLFDFLNENFATLAEGLTDEMRLKVMTKTWNVLLTTLESLLLPSLIGKRTLQQQLSAKETDIVFTWLSAMKEFFHHDGAGPALEVLQSQKYQELMTIPVYYDLSTQELIQECEKLAASSFKTLREKTYVALPELIKRKNTVMAHRNKTVLKNQNEKIKSALRESPQNENIILRLLRLRGEIDFVARRIKQRERIAQTLATESIVKNAAGGFRTPSRGHR</sequence>
<proteinExistence type="predicted"/>
<dbReference type="Pfam" id="PF06292">
    <property type="entry name" value="MUN"/>
    <property type="match status" value="2"/>
</dbReference>
<evidence type="ECO:0000259" key="2">
    <source>
        <dbReference type="PROSITE" id="PS51258"/>
    </source>
</evidence>
<accession>A0A1E3PJ53</accession>
<dbReference type="Gene3D" id="1.10.357.50">
    <property type="match status" value="1"/>
</dbReference>
<gene>
    <name evidence="4" type="ORF">NADFUDRAFT_70902</name>
</gene>
<dbReference type="Gene3D" id="1.20.58.1100">
    <property type="match status" value="1"/>
</dbReference>
<dbReference type="InterPro" id="IPR000008">
    <property type="entry name" value="C2_dom"/>
</dbReference>
<dbReference type="PROSITE" id="PS51259">
    <property type="entry name" value="MHD2"/>
    <property type="match status" value="1"/>
</dbReference>
<dbReference type="InterPro" id="IPR014772">
    <property type="entry name" value="Munc13_dom-2"/>
</dbReference>
<dbReference type="STRING" id="857566.A0A1E3PJ53"/>
<dbReference type="InterPro" id="IPR052811">
    <property type="entry name" value="Glucose_resp_signaling"/>
</dbReference>
<dbReference type="OrthoDB" id="2015333at2759"/>